<protein>
    <submittedName>
        <fullName evidence="2">Uncharacterized protein</fullName>
    </submittedName>
</protein>
<feature type="compositionally biased region" description="Polar residues" evidence="1">
    <location>
        <begin position="127"/>
        <end position="138"/>
    </location>
</feature>
<feature type="region of interest" description="Disordered" evidence="1">
    <location>
        <begin position="53"/>
        <end position="182"/>
    </location>
</feature>
<evidence type="ECO:0000313" key="2">
    <source>
        <dbReference type="EMBL" id="KAK1763689.1"/>
    </source>
</evidence>
<dbReference type="Proteomes" id="UP001244011">
    <property type="component" value="Unassembled WGS sequence"/>
</dbReference>
<dbReference type="AlphaFoldDB" id="A0AAJ0BSI9"/>
<sequence length="201" mass="21025">MFQEYTLHHGPELLAQAVEDSEDLLIAKLDEEARSRALLRQVLARGLETILESWDPPRASSPNVSTGSSSRQNIGSSDSNLDNSGIAGGPTPAGSSADSGLGSINHPSGRSSPDDPHPGEGVFKAHPSTSGGQRSNNAGEPLLETVAGSSRNNQPSDRRGTFDPPSSSGPGMGEGQDLGSFLSSDFNDLAFYDFDPQRYGG</sequence>
<dbReference type="EMBL" id="MU839025">
    <property type="protein sequence ID" value="KAK1763689.1"/>
    <property type="molecule type" value="Genomic_DNA"/>
</dbReference>
<gene>
    <name evidence="2" type="ORF">QBC33DRAFT_548951</name>
</gene>
<organism evidence="2 3">
    <name type="scientific">Phialemonium atrogriseum</name>
    <dbReference type="NCBI Taxonomy" id="1093897"/>
    <lineage>
        <taxon>Eukaryota</taxon>
        <taxon>Fungi</taxon>
        <taxon>Dikarya</taxon>
        <taxon>Ascomycota</taxon>
        <taxon>Pezizomycotina</taxon>
        <taxon>Sordariomycetes</taxon>
        <taxon>Sordariomycetidae</taxon>
        <taxon>Cephalothecales</taxon>
        <taxon>Cephalothecaceae</taxon>
        <taxon>Phialemonium</taxon>
    </lineage>
</organism>
<proteinExistence type="predicted"/>
<feature type="compositionally biased region" description="Polar residues" evidence="1">
    <location>
        <begin position="60"/>
        <end position="83"/>
    </location>
</feature>
<accession>A0AAJ0BSI9</accession>
<dbReference type="GeneID" id="85312108"/>
<comment type="caution">
    <text evidence="2">The sequence shown here is derived from an EMBL/GenBank/DDBJ whole genome shotgun (WGS) entry which is preliminary data.</text>
</comment>
<evidence type="ECO:0000313" key="3">
    <source>
        <dbReference type="Proteomes" id="UP001244011"/>
    </source>
</evidence>
<reference evidence="2" key="1">
    <citation type="submission" date="2023-06" db="EMBL/GenBank/DDBJ databases">
        <title>Genome-scale phylogeny and comparative genomics of the fungal order Sordariales.</title>
        <authorList>
            <consortium name="Lawrence Berkeley National Laboratory"/>
            <person name="Hensen N."/>
            <person name="Bonometti L."/>
            <person name="Westerberg I."/>
            <person name="Brannstrom I.O."/>
            <person name="Guillou S."/>
            <person name="Cros-Aarteil S."/>
            <person name="Calhoun S."/>
            <person name="Haridas S."/>
            <person name="Kuo A."/>
            <person name="Mondo S."/>
            <person name="Pangilinan J."/>
            <person name="Riley R."/>
            <person name="Labutti K."/>
            <person name="Andreopoulos B."/>
            <person name="Lipzen A."/>
            <person name="Chen C."/>
            <person name="Yanf M."/>
            <person name="Daum C."/>
            <person name="Ng V."/>
            <person name="Clum A."/>
            <person name="Steindorff A."/>
            <person name="Ohm R."/>
            <person name="Martin F."/>
            <person name="Silar P."/>
            <person name="Natvig D."/>
            <person name="Lalanne C."/>
            <person name="Gautier V."/>
            <person name="Ament-Velasquez S.L."/>
            <person name="Kruys A."/>
            <person name="Hutchinson M.I."/>
            <person name="Powell A.J."/>
            <person name="Barry K."/>
            <person name="Miller A.N."/>
            <person name="Grigoriev I.V."/>
            <person name="Debuchy R."/>
            <person name="Gladieux P."/>
            <person name="Thoren M.H."/>
            <person name="Johannesson H."/>
        </authorList>
    </citation>
    <scope>NUCLEOTIDE SEQUENCE</scope>
    <source>
        <strain evidence="2">8032-3</strain>
    </source>
</reference>
<name>A0AAJ0BSI9_9PEZI</name>
<keyword evidence="3" id="KW-1185">Reference proteome</keyword>
<evidence type="ECO:0000256" key="1">
    <source>
        <dbReference type="SAM" id="MobiDB-lite"/>
    </source>
</evidence>
<dbReference type="RefSeq" id="XP_060279902.1">
    <property type="nucleotide sequence ID" value="XM_060428921.1"/>
</dbReference>